<accession>A0A4T0V7D4</accession>
<evidence type="ECO:0008006" key="3">
    <source>
        <dbReference type="Google" id="ProtNLM"/>
    </source>
</evidence>
<evidence type="ECO:0000313" key="1">
    <source>
        <dbReference type="EMBL" id="TIC87216.1"/>
    </source>
</evidence>
<name>A0A4T0V7D4_9NEIS</name>
<proteinExistence type="predicted"/>
<dbReference type="OrthoDB" id="5431733at2"/>
<organism evidence="1 2">
    <name type="scientific">Crenobacter intestini</name>
    <dbReference type="NCBI Taxonomy" id="2563443"/>
    <lineage>
        <taxon>Bacteria</taxon>
        <taxon>Pseudomonadati</taxon>
        <taxon>Pseudomonadota</taxon>
        <taxon>Betaproteobacteria</taxon>
        <taxon>Neisseriales</taxon>
        <taxon>Neisseriaceae</taxon>
        <taxon>Crenobacter</taxon>
    </lineage>
</organism>
<reference evidence="1 2" key="1">
    <citation type="submission" date="2019-04" db="EMBL/GenBank/DDBJ databases">
        <title>Crenobacter sp. nov.</title>
        <authorList>
            <person name="Shi S."/>
        </authorList>
    </citation>
    <scope>NUCLEOTIDE SEQUENCE [LARGE SCALE GENOMIC DNA]</scope>
    <source>
        <strain evidence="1 2">GY 70310</strain>
    </source>
</reference>
<gene>
    <name evidence="1" type="ORF">E5K04_02010</name>
</gene>
<protein>
    <recommendedName>
        <fullName evidence="3">VacJ</fullName>
    </recommendedName>
</protein>
<evidence type="ECO:0000313" key="2">
    <source>
        <dbReference type="Proteomes" id="UP000308891"/>
    </source>
</evidence>
<dbReference type="EMBL" id="STGJ01000001">
    <property type="protein sequence ID" value="TIC87216.1"/>
    <property type="molecule type" value="Genomic_DNA"/>
</dbReference>
<comment type="caution">
    <text evidence="1">The sequence shown here is derived from an EMBL/GenBank/DDBJ whole genome shotgun (WGS) entry which is preliminary data.</text>
</comment>
<dbReference type="AlphaFoldDB" id="A0A4T0V7D4"/>
<sequence>MYFVDRSVAIIKPRQPFLDWLTSVAGDDMVDLTLDNLRADCTALLVPEYDEPEEAVAWVDERAEQLFRQELASWHEDEAAWPADRSLMVFWQWFDVEFHSLVLDSVDEPIENSPALDA</sequence>
<dbReference type="Proteomes" id="UP000308891">
    <property type="component" value="Unassembled WGS sequence"/>
</dbReference>
<keyword evidence="2" id="KW-1185">Reference proteome</keyword>
<dbReference type="RefSeq" id="WP_136551227.1">
    <property type="nucleotide sequence ID" value="NZ_STGJ01000001.1"/>
</dbReference>